<evidence type="ECO:0000313" key="1">
    <source>
        <dbReference type="EMBL" id="KAJ2795806.1"/>
    </source>
</evidence>
<dbReference type="EMBL" id="JANBUP010003754">
    <property type="protein sequence ID" value="KAJ2795806.1"/>
    <property type="molecule type" value="Genomic_DNA"/>
</dbReference>
<accession>A0ACC1KWA4</accession>
<organism evidence="1 2">
    <name type="scientific">Coemansia furcata</name>
    <dbReference type="NCBI Taxonomy" id="417177"/>
    <lineage>
        <taxon>Eukaryota</taxon>
        <taxon>Fungi</taxon>
        <taxon>Fungi incertae sedis</taxon>
        <taxon>Zoopagomycota</taxon>
        <taxon>Kickxellomycotina</taxon>
        <taxon>Kickxellomycetes</taxon>
        <taxon>Kickxellales</taxon>
        <taxon>Kickxellaceae</taxon>
        <taxon>Coemansia</taxon>
    </lineage>
</organism>
<sequence length="191" mass="20259">MSTKRSTPFTAEPRPVKKRQLVTNDSIAALSSADSVSSRTRSRNRKDARSNGDNQVARSLSSSPEKPLAMLFSTAEVVQDPTPSSHNLTPLGAQPPFASNSGVDETTTGVVSLSGFNSLGDLPGAETQSVVPDYLPTPSPLLAPLPISLGSTRAYASLQSSPPLLPTRPVPPATTRRKLKKPTMAFKYAIF</sequence>
<protein>
    <submittedName>
        <fullName evidence="1">Uncharacterized protein</fullName>
    </submittedName>
</protein>
<evidence type="ECO:0000313" key="2">
    <source>
        <dbReference type="Proteomes" id="UP001140096"/>
    </source>
</evidence>
<reference evidence="1" key="1">
    <citation type="submission" date="2022-07" db="EMBL/GenBank/DDBJ databases">
        <title>Phylogenomic reconstructions and comparative analyses of Kickxellomycotina fungi.</title>
        <authorList>
            <person name="Reynolds N.K."/>
            <person name="Stajich J.E."/>
            <person name="Barry K."/>
            <person name="Grigoriev I.V."/>
            <person name="Crous P."/>
            <person name="Smith M.E."/>
        </authorList>
    </citation>
    <scope>NUCLEOTIDE SEQUENCE</scope>
    <source>
        <strain evidence="1">CBS 102833</strain>
    </source>
</reference>
<proteinExistence type="predicted"/>
<gene>
    <name evidence="1" type="ORF">H4S07_006386</name>
</gene>
<comment type="caution">
    <text evidence="1">The sequence shown here is derived from an EMBL/GenBank/DDBJ whole genome shotgun (WGS) entry which is preliminary data.</text>
</comment>
<dbReference type="Proteomes" id="UP001140096">
    <property type="component" value="Unassembled WGS sequence"/>
</dbReference>
<feature type="non-terminal residue" evidence="1">
    <location>
        <position position="191"/>
    </location>
</feature>
<keyword evidence="2" id="KW-1185">Reference proteome</keyword>
<name>A0ACC1KWA4_9FUNG</name>